<dbReference type="PANTHER" id="PTHR40980:SF4">
    <property type="entry name" value="TONB-DEPENDENT RECEPTOR-LIKE BETA-BARREL DOMAIN-CONTAINING PROTEIN"/>
    <property type="match status" value="1"/>
</dbReference>
<evidence type="ECO:0000256" key="2">
    <source>
        <dbReference type="ARBA" id="ARBA00023136"/>
    </source>
</evidence>
<evidence type="ECO:0000259" key="4">
    <source>
        <dbReference type="Pfam" id="PF14905"/>
    </source>
</evidence>
<dbReference type="InterPro" id="IPR036942">
    <property type="entry name" value="Beta-barrel_TonB_sf"/>
</dbReference>
<protein>
    <submittedName>
        <fullName evidence="5">TonB-dependent receptor</fullName>
    </submittedName>
</protein>
<evidence type="ECO:0000313" key="6">
    <source>
        <dbReference type="Proteomes" id="UP000261174"/>
    </source>
</evidence>
<keyword evidence="6" id="KW-1185">Reference proteome</keyword>
<dbReference type="RefSeq" id="WP_116855659.1">
    <property type="nucleotide sequence ID" value="NZ_QTJV01000009.1"/>
</dbReference>
<sequence length="640" mass="70868">MLTTLFLIGMFFQQDTSVHQLKEIAVKADKPVIKQKAGMILYDVQADPEHTSVDLLHLMRKIPYLSVNADDKLTLKGNDDFRVLINGKPSAMFDRDLKTILKSMPASTIARIEVYTVPPARFDAEGAGGVINIVTIPRIKDEFKGNVNLSGKWPVGGPGAGTSFTWKQGKIGCSVFTGGNYTWNPVSTNVITGSVLNQESQEKSHGRSAYLGLEGSFEPDSLNLVSARFNINKSRMLGNKWISDVGKSTNRNLNSGMDAVVDYQLSGRRNRYRVLTISFRHSITEGELDNSLNTNELSAHENTLQLDYVYPLSGITIEAGVKGIFRDSRSDDFDYTQQVLAAYHAYQFSLGSWSFQSGLRWERTITDTRSYNNFFPNISVSKTFKNQHQFNAGFSQRMKRPGINRLNPFVDRQNPYFIFTGNPSLMPVIVHSVSAGYNIGGKMAGLDYTWLHNADMPVTTYDSSTMVTTSTFANAGDIAGLSAFVYAGFTLTSHLSLNMNGNVIYFWIGKQELLTYALNISTVYNFEKGWKANVDGTLLSKNPTGLQGTSNGMVASSFALSKSLLAGKLTLHAGVSNPFTKYRHSISHTTGSNFYQVSNTQNYFRSFNITMNYSFGKLTGHINKSKTTINNNDLSNGKGI</sequence>
<comment type="subcellular location">
    <subcellularLocation>
        <location evidence="1">Cell outer membrane</location>
    </subcellularLocation>
</comment>
<dbReference type="OrthoDB" id="905812at2"/>
<dbReference type="Pfam" id="PF14905">
    <property type="entry name" value="OMP_b-brl_3"/>
    <property type="match status" value="1"/>
</dbReference>
<dbReference type="PANTHER" id="PTHR40980">
    <property type="entry name" value="PLUG DOMAIN-CONTAINING PROTEIN"/>
    <property type="match status" value="1"/>
</dbReference>
<evidence type="ECO:0000313" key="5">
    <source>
        <dbReference type="EMBL" id="RFM32466.1"/>
    </source>
</evidence>
<organism evidence="5 6">
    <name type="scientific">Chitinophaga silvisoli</name>
    <dbReference type="NCBI Taxonomy" id="2291814"/>
    <lineage>
        <taxon>Bacteria</taxon>
        <taxon>Pseudomonadati</taxon>
        <taxon>Bacteroidota</taxon>
        <taxon>Chitinophagia</taxon>
        <taxon>Chitinophagales</taxon>
        <taxon>Chitinophagaceae</taxon>
        <taxon>Chitinophaga</taxon>
    </lineage>
</organism>
<name>A0A3E1NX07_9BACT</name>
<dbReference type="GO" id="GO:0009279">
    <property type="term" value="C:cell outer membrane"/>
    <property type="evidence" value="ECO:0007669"/>
    <property type="project" value="UniProtKB-SubCell"/>
</dbReference>
<dbReference type="InterPro" id="IPR041700">
    <property type="entry name" value="OMP_b-brl_3"/>
</dbReference>
<feature type="domain" description="Outer membrane protein beta-barrel" evidence="4">
    <location>
        <begin position="258"/>
        <end position="613"/>
    </location>
</feature>
<comment type="caution">
    <text evidence="5">The sequence shown here is derived from an EMBL/GenBank/DDBJ whole genome shotgun (WGS) entry which is preliminary data.</text>
</comment>
<dbReference type="SUPFAM" id="SSF56935">
    <property type="entry name" value="Porins"/>
    <property type="match status" value="1"/>
</dbReference>
<reference evidence="5 6" key="1">
    <citation type="submission" date="2018-08" db="EMBL/GenBank/DDBJ databases">
        <title>Chitinophaga sp. K20C18050901, a novel bacterium isolated from forest soil.</title>
        <authorList>
            <person name="Wang C."/>
        </authorList>
    </citation>
    <scope>NUCLEOTIDE SEQUENCE [LARGE SCALE GENOMIC DNA]</scope>
    <source>
        <strain evidence="5 6">K20C18050901</strain>
    </source>
</reference>
<proteinExistence type="predicted"/>
<keyword evidence="2" id="KW-0472">Membrane</keyword>
<keyword evidence="5" id="KW-0675">Receptor</keyword>
<evidence type="ECO:0000256" key="1">
    <source>
        <dbReference type="ARBA" id="ARBA00004442"/>
    </source>
</evidence>
<accession>A0A3E1NX07</accession>
<dbReference type="Gene3D" id="2.40.170.20">
    <property type="entry name" value="TonB-dependent receptor, beta-barrel domain"/>
    <property type="match status" value="1"/>
</dbReference>
<dbReference type="Gene3D" id="2.170.130.10">
    <property type="entry name" value="TonB-dependent receptor, plug domain"/>
    <property type="match status" value="1"/>
</dbReference>
<evidence type="ECO:0000256" key="3">
    <source>
        <dbReference type="ARBA" id="ARBA00023237"/>
    </source>
</evidence>
<dbReference type="EMBL" id="QTJV01000009">
    <property type="protein sequence ID" value="RFM32466.1"/>
    <property type="molecule type" value="Genomic_DNA"/>
</dbReference>
<dbReference type="AlphaFoldDB" id="A0A3E1NX07"/>
<gene>
    <name evidence="5" type="ORF">DXN04_22540</name>
</gene>
<dbReference type="Proteomes" id="UP000261174">
    <property type="component" value="Unassembled WGS sequence"/>
</dbReference>
<dbReference type="InterPro" id="IPR037066">
    <property type="entry name" value="Plug_dom_sf"/>
</dbReference>
<keyword evidence="3" id="KW-0998">Cell outer membrane</keyword>